<dbReference type="AlphaFoldDB" id="A0A0B6YJZ4"/>
<protein>
    <recommendedName>
        <fullName evidence="2">MSP domain-containing protein</fullName>
    </recommendedName>
</protein>
<reference evidence="1" key="1">
    <citation type="submission" date="2014-12" db="EMBL/GenBank/DDBJ databases">
        <title>Insight into the proteome of Arion vulgaris.</title>
        <authorList>
            <person name="Aradska J."/>
            <person name="Bulat T."/>
            <person name="Smidak R."/>
            <person name="Sarate P."/>
            <person name="Gangsoo J."/>
            <person name="Sialana F."/>
            <person name="Bilban M."/>
            <person name="Lubec G."/>
        </authorList>
    </citation>
    <scope>NUCLEOTIDE SEQUENCE</scope>
    <source>
        <tissue evidence="1">Skin</tissue>
    </source>
</reference>
<dbReference type="Gene3D" id="2.60.40.10">
    <property type="entry name" value="Immunoglobulins"/>
    <property type="match status" value="1"/>
</dbReference>
<proteinExistence type="predicted"/>
<accession>A0A0B6YJZ4</accession>
<evidence type="ECO:0008006" key="2">
    <source>
        <dbReference type="Google" id="ProtNLM"/>
    </source>
</evidence>
<name>A0A0B6YJZ4_9EUPU</name>
<feature type="non-terminal residue" evidence="1">
    <location>
        <position position="1"/>
    </location>
</feature>
<dbReference type="InterPro" id="IPR013783">
    <property type="entry name" value="Ig-like_fold"/>
</dbReference>
<dbReference type="EMBL" id="HACG01009599">
    <property type="protein sequence ID" value="CEK56464.1"/>
    <property type="molecule type" value="Transcribed_RNA"/>
</dbReference>
<sequence>DGMLDMKAILVGEFIERPFMIKNLSPLAISYVIKQDSLSHSRHSKAQNIPPFLGPLKPHKIRNYVGVQNKSGKSVFDIVPATGTIDAGDTREIIITFAPDHESDLYSDGVRIELFCQEESHFFQVIGQAKSQIMFLEGCDQLLPPMKSLSFTPKQGQDDESQGRIMMSLPALITLQSVMKGDSYEAIEREIFVCCLRTSAASQKKSGEFTVDGLQAILSKGFNVQP</sequence>
<feature type="non-terminal residue" evidence="1">
    <location>
        <position position="226"/>
    </location>
</feature>
<organism evidence="1">
    <name type="scientific">Arion vulgaris</name>
    <dbReference type="NCBI Taxonomy" id="1028688"/>
    <lineage>
        <taxon>Eukaryota</taxon>
        <taxon>Metazoa</taxon>
        <taxon>Spiralia</taxon>
        <taxon>Lophotrochozoa</taxon>
        <taxon>Mollusca</taxon>
        <taxon>Gastropoda</taxon>
        <taxon>Heterobranchia</taxon>
        <taxon>Euthyneura</taxon>
        <taxon>Panpulmonata</taxon>
        <taxon>Eupulmonata</taxon>
        <taxon>Stylommatophora</taxon>
        <taxon>Helicina</taxon>
        <taxon>Arionoidea</taxon>
        <taxon>Arionidae</taxon>
        <taxon>Arion</taxon>
    </lineage>
</organism>
<evidence type="ECO:0000313" key="1">
    <source>
        <dbReference type="EMBL" id="CEK56464.1"/>
    </source>
</evidence>
<dbReference type="PANTHER" id="PTHR22538:SF0">
    <property type="entry name" value="CILIA- AND FLAGELLA-ASSOCIATED PROTEIN 74"/>
    <property type="match status" value="1"/>
</dbReference>
<dbReference type="PANTHER" id="PTHR22538">
    <property type="entry name" value="CILIA- AND FLAGELLA-ASSOCIATED PROTEIN 74"/>
    <property type="match status" value="1"/>
</dbReference>
<gene>
    <name evidence="1" type="primary">ORF27704</name>
</gene>